<dbReference type="InterPro" id="IPR045276">
    <property type="entry name" value="YbiO_bact"/>
</dbReference>
<dbReference type="InterPro" id="IPR023408">
    <property type="entry name" value="MscS_beta-dom_sf"/>
</dbReference>
<name>A0ABR9GCQ0_9GAMM</name>
<feature type="transmembrane region" description="Helical" evidence="8">
    <location>
        <begin position="365"/>
        <end position="384"/>
    </location>
</feature>
<feature type="transmembrane region" description="Helical" evidence="8">
    <location>
        <begin position="607"/>
        <end position="626"/>
    </location>
</feature>
<comment type="caution">
    <text evidence="13">The sequence shown here is derived from an EMBL/GenBank/DDBJ whole genome shotgun (WGS) entry which is preliminary data.</text>
</comment>
<reference evidence="13 14" key="1">
    <citation type="submission" date="2020-09" db="EMBL/GenBank/DDBJ databases">
        <title>Dyella sp. 7MK23 isolated from forest soil.</title>
        <authorList>
            <person name="Fu J."/>
        </authorList>
    </citation>
    <scope>NUCLEOTIDE SEQUENCE [LARGE SCALE GENOMIC DNA]</scope>
    <source>
        <strain evidence="13 14">7MK23</strain>
    </source>
</reference>
<feature type="transmembrane region" description="Helical" evidence="8">
    <location>
        <begin position="440"/>
        <end position="459"/>
    </location>
</feature>
<evidence type="ECO:0000256" key="8">
    <source>
        <dbReference type="SAM" id="Phobius"/>
    </source>
</evidence>
<dbReference type="Pfam" id="PF25392">
    <property type="entry name" value="MS_channel_TM1"/>
    <property type="match status" value="1"/>
</dbReference>
<evidence type="ECO:0000259" key="11">
    <source>
        <dbReference type="Pfam" id="PF21088"/>
    </source>
</evidence>
<feature type="transmembrane region" description="Helical" evidence="8">
    <location>
        <begin position="471"/>
        <end position="492"/>
    </location>
</feature>
<evidence type="ECO:0000256" key="4">
    <source>
        <dbReference type="ARBA" id="ARBA00022692"/>
    </source>
</evidence>
<feature type="region of interest" description="Disordered" evidence="7">
    <location>
        <begin position="185"/>
        <end position="222"/>
    </location>
</feature>
<feature type="signal peptide" evidence="9">
    <location>
        <begin position="1"/>
        <end position="39"/>
    </location>
</feature>
<dbReference type="InterPro" id="IPR011014">
    <property type="entry name" value="MscS_channel_TM-2"/>
</dbReference>
<feature type="compositionally biased region" description="Basic and acidic residues" evidence="7">
    <location>
        <begin position="834"/>
        <end position="844"/>
    </location>
</feature>
<feature type="region of interest" description="Disordered" evidence="7">
    <location>
        <begin position="825"/>
        <end position="844"/>
    </location>
</feature>
<organism evidence="13 14">
    <name type="scientific">Dyella acidiphila</name>
    <dbReference type="NCBI Taxonomy" id="2775866"/>
    <lineage>
        <taxon>Bacteria</taxon>
        <taxon>Pseudomonadati</taxon>
        <taxon>Pseudomonadota</taxon>
        <taxon>Gammaproteobacteria</taxon>
        <taxon>Lysobacterales</taxon>
        <taxon>Rhodanobacteraceae</taxon>
        <taxon>Dyella</taxon>
    </lineage>
</organism>
<keyword evidence="14" id="KW-1185">Reference proteome</keyword>
<dbReference type="InterPro" id="IPR006685">
    <property type="entry name" value="MscS_channel_2nd"/>
</dbReference>
<protein>
    <submittedName>
        <fullName evidence="13">Mechanosensitive ion channel</fullName>
    </submittedName>
</protein>
<evidence type="ECO:0000256" key="1">
    <source>
        <dbReference type="ARBA" id="ARBA00004651"/>
    </source>
</evidence>
<dbReference type="InterPro" id="IPR010920">
    <property type="entry name" value="LSM_dom_sf"/>
</dbReference>
<feature type="domain" description="Mechanosensitive ion channel transmembrane helices 2/3" evidence="11">
    <location>
        <begin position="616"/>
        <end position="655"/>
    </location>
</feature>
<evidence type="ECO:0000313" key="14">
    <source>
        <dbReference type="Proteomes" id="UP000651010"/>
    </source>
</evidence>
<dbReference type="Gene3D" id="2.30.30.60">
    <property type="match status" value="1"/>
</dbReference>
<evidence type="ECO:0000259" key="12">
    <source>
        <dbReference type="Pfam" id="PF25392"/>
    </source>
</evidence>
<evidence type="ECO:0000256" key="3">
    <source>
        <dbReference type="ARBA" id="ARBA00022475"/>
    </source>
</evidence>
<dbReference type="Gene3D" id="3.30.70.100">
    <property type="match status" value="1"/>
</dbReference>
<dbReference type="InterPro" id="IPR049142">
    <property type="entry name" value="MS_channel_1st"/>
</dbReference>
<dbReference type="Proteomes" id="UP000651010">
    <property type="component" value="Unassembled WGS sequence"/>
</dbReference>
<evidence type="ECO:0000256" key="7">
    <source>
        <dbReference type="SAM" id="MobiDB-lite"/>
    </source>
</evidence>
<dbReference type="PANTHER" id="PTHR30460">
    <property type="entry name" value="MODERATE CONDUCTANCE MECHANOSENSITIVE CHANNEL YBIO"/>
    <property type="match status" value="1"/>
</dbReference>
<sequence>MLHALRPLLPALRKDKTLAACRWCTALASLLLAVALAHAQAAPHTAATSTASACAAVPAHAAASGTGPTAQGVSAVAAKPAAPASKPGTLQANGLIARTLRDIDQWVDGLGTQLAELRSALLALLALFARSGGRISDTNRQLLLQAAVVLIGSFACGLALEWCVHRLLKHPLAWLVERADRGEARGAADDARQEREQARQQQSASNAVPDADQVLAGTRPSRDDVAMVSTVENGVEKVEEVPVGERNTGNDAPSAPGAQPSGKAGAGANRHQPSRYVHALRRLMYALGSWLLDLLPLAVFLPVSALLLHWLADDDARIHAIGSDFVEAYVSTRVIMATLRLLVSPLSSGMRILQTGKGTALILQRWVRCIVALVAFGNAIGASAQTLGATGQARFAFIKIIALFVHIAAVTLVFRLRRPVRRAIAAKSGQHGLVAASRNWLARMWVPFAFTLILGEWVVWALGVEDGFPKLIHVILITAAILIAARLATVLLQGMLGRAFHADADASAKADVRVRLTRTYYPFIKTLVSLLITVCALIALFQAWGLDAFGWFSNGAIGRSLTSAAMTILVASIIAIVIWEAASISIERRIDVWSQRGDVMRAARLRTLLPMLRTSLLVGVVLVVGLTALNEIGINTTPLLASASIVGVALGFGSQKLVQDFITGIFLLMENAMQVGDWVTVAGVSGTVENLSVRTVRLRGGDGSLYTVPFSSVTTVNNTHRGLGNAAVSVSVSQENDIERAIAELKSIGAELRQDKDYRDLILKDIEVWGVDAMDGSKITLIGQMQCTDSGRWGVQREINARIVKRFREKGIELANPRMNLLLTPEALRSSGGGEREPEQGSHP</sequence>
<dbReference type="SUPFAM" id="SSF82689">
    <property type="entry name" value="Mechanosensitive channel protein MscS (YggB), C-terminal domain"/>
    <property type="match status" value="1"/>
</dbReference>
<feature type="region of interest" description="Disordered" evidence="7">
    <location>
        <begin position="237"/>
        <end position="271"/>
    </location>
</feature>
<keyword evidence="6 8" id="KW-0472">Membrane</keyword>
<dbReference type="Gene3D" id="1.10.287.1260">
    <property type="match status" value="1"/>
</dbReference>
<dbReference type="EMBL" id="JACZZA010000010">
    <property type="protein sequence ID" value="MBE1161809.1"/>
    <property type="molecule type" value="Genomic_DNA"/>
</dbReference>
<gene>
    <name evidence="13" type="ORF">IGX34_15610</name>
</gene>
<keyword evidence="3" id="KW-1003">Cell membrane</keyword>
<keyword evidence="9" id="KW-0732">Signal</keyword>
<evidence type="ECO:0000256" key="6">
    <source>
        <dbReference type="ARBA" id="ARBA00023136"/>
    </source>
</evidence>
<feature type="domain" description="Moderate conductance mechanosensitive channel YbiO-like transmembrane helix 1" evidence="12">
    <location>
        <begin position="476"/>
        <end position="551"/>
    </location>
</feature>
<feature type="transmembrane region" description="Helical" evidence="8">
    <location>
        <begin position="564"/>
        <end position="586"/>
    </location>
</feature>
<dbReference type="SUPFAM" id="SSF82861">
    <property type="entry name" value="Mechanosensitive channel protein MscS (YggB), transmembrane region"/>
    <property type="match status" value="1"/>
</dbReference>
<evidence type="ECO:0000256" key="5">
    <source>
        <dbReference type="ARBA" id="ARBA00022989"/>
    </source>
</evidence>
<dbReference type="Pfam" id="PF21088">
    <property type="entry name" value="MS_channel_1st"/>
    <property type="match status" value="1"/>
</dbReference>
<comment type="similarity">
    <text evidence="2">Belongs to the MscS (TC 1.A.23) family.</text>
</comment>
<dbReference type="InterPro" id="IPR011066">
    <property type="entry name" value="MscS_channel_C_sf"/>
</dbReference>
<dbReference type="Pfam" id="PF00924">
    <property type="entry name" value="MS_channel_2nd"/>
    <property type="match status" value="1"/>
</dbReference>
<evidence type="ECO:0000259" key="10">
    <source>
        <dbReference type="Pfam" id="PF00924"/>
    </source>
</evidence>
<keyword evidence="5 8" id="KW-1133">Transmembrane helix</keyword>
<evidence type="ECO:0000256" key="9">
    <source>
        <dbReference type="SAM" id="SignalP"/>
    </source>
</evidence>
<feature type="transmembrane region" description="Helical" evidence="8">
    <location>
        <begin position="290"/>
        <end position="312"/>
    </location>
</feature>
<dbReference type="InterPro" id="IPR057485">
    <property type="entry name" value="YbiO-like_TM1"/>
</dbReference>
<dbReference type="SUPFAM" id="SSF50182">
    <property type="entry name" value="Sm-like ribonucleoproteins"/>
    <property type="match status" value="1"/>
</dbReference>
<feature type="transmembrane region" description="Helical" evidence="8">
    <location>
        <begin position="523"/>
        <end position="544"/>
    </location>
</feature>
<evidence type="ECO:0000256" key="2">
    <source>
        <dbReference type="ARBA" id="ARBA00008017"/>
    </source>
</evidence>
<keyword evidence="4 8" id="KW-0812">Transmembrane</keyword>
<accession>A0ABR9GCQ0</accession>
<dbReference type="PANTHER" id="PTHR30460:SF0">
    <property type="entry name" value="MODERATE CONDUCTANCE MECHANOSENSITIVE CHANNEL YBIO"/>
    <property type="match status" value="1"/>
</dbReference>
<feature type="compositionally biased region" description="Basic and acidic residues" evidence="7">
    <location>
        <begin position="185"/>
        <end position="198"/>
    </location>
</feature>
<feature type="chain" id="PRO_5046776749" evidence="9">
    <location>
        <begin position="40"/>
        <end position="844"/>
    </location>
</feature>
<proteinExistence type="inferred from homology"/>
<feature type="transmembrane region" description="Helical" evidence="8">
    <location>
        <begin position="396"/>
        <end position="414"/>
    </location>
</feature>
<comment type="subcellular location">
    <subcellularLocation>
        <location evidence="1">Cell membrane</location>
        <topology evidence="1">Multi-pass membrane protein</topology>
    </subcellularLocation>
</comment>
<feature type="domain" description="Mechanosensitive ion channel MscS" evidence="10">
    <location>
        <begin position="657"/>
        <end position="719"/>
    </location>
</feature>
<evidence type="ECO:0000313" key="13">
    <source>
        <dbReference type="EMBL" id="MBE1161809.1"/>
    </source>
</evidence>